<feature type="compositionally biased region" description="Basic and acidic residues" evidence="1">
    <location>
        <begin position="427"/>
        <end position="436"/>
    </location>
</feature>
<keyword evidence="3" id="KW-1185">Reference proteome</keyword>
<feature type="compositionally biased region" description="Acidic residues" evidence="1">
    <location>
        <begin position="417"/>
        <end position="426"/>
    </location>
</feature>
<protein>
    <submittedName>
        <fullName evidence="2">Uncharacterized protein</fullName>
    </submittedName>
</protein>
<dbReference type="RefSeq" id="WP_187995877.1">
    <property type="nucleotide sequence ID" value="NZ_JACEXG010000001.1"/>
</dbReference>
<dbReference type="EMBL" id="JAFFJS010000001">
    <property type="protein sequence ID" value="MBM9432278.1"/>
    <property type="molecule type" value="Genomic_DNA"/>
</dbReference>
<evidence type="ECO:0000313" key="2">
    <source>
        <dbReference type="EMBL" id="MBM9432278.1"/>
    </source>
</evidence>
<gene>
    <name evidence="2" type="ORF">JVW63_00940</name>
</gene>
<proteinExistence type="predicted"/>
<reference evidence="3" key="1">
    <citation type="submission" date="2021-02" db="EMBL/GenBank/DDBJ databases">
        <title>Leucobacter sp. CX169.</title>
        <authorList>
            <person name="Cheng Y."/>
        </authorList>
    </citation>
    <scope>NUCLEOTIDE SEQUENCE [LARGE SCALE GENOMIC DNA]</scope>
    <source>
        <strain evidence="3">JY899</strain>
    </source>
</reference>
<sequence>MNDKIFLAYSEDGLLVLGEHTDVERYLGRSGLAAGARSISMPTLKTALGAAASSTDFLSKMLDASARYLKLTRESWLDLLQEGKLMPTNERGVSYAMLGKPGDTSLKWLKTETGLAPKLVNPATLSGLSNLLWQYSQLAQAEEFRAAISRVEHKIDDLRDRLIDQPITKLEGAGAGIQRTIRIWEAGGSLATSWVATASLINVIHEVERSALKEIERLAEGISKIMNVRQLESATLDVEKRLWRQLTVLMYCYELENKYKILELEHVRLNESEKIEPHRQEVNQFQVDRREKISLRLQPFLDALNDAGLLANTRVLLHRKRAGSIIDNINSTMRSIDGSTFSEALRAESQMKEIVPLSRSEASRDLDQWRAAGREIGPYMLSGAGSLVGGVVLKKLIGGDFSVSRALSGLSPWGDGYDTDETDGDGSDIHSDAEES</sequence>
<accession>A0ABS2TCB0</accession>
<dbReference type="Proteomes" id="UP000705983">
    <property type="component" value="Unassembled WGS sequence"/>
</dbReference>
<name>A0ABS2TCB0_9ACTO</name>
<evidence type="ECO:0000256" key="1">
    <source>
        <dbReference type="SAM" id="MobiDB-lite"/>
    </source>
</evidence>
<feature type="region of interest" description="Disordered" evidence="1">
    <location>
        <begin position="412"/>
        <end position="436"/>
    </location>
</feature>
<evidence type="ECO:0000313" key="3">
    <source>
        <dbReference type="Proteomes" id="UP000705983"/>
    </source>
</evidence>
<organism evidence="2 3">
    <name type="scientific">Flaviflexus equikiangi</name>
    <dbReference type="NCBI Taxonomy" id="2758573"/>
    <lineage>
        <taxon>Bacteria</taxon>
        <taxon>Bacillati</taxon>
        <taxon>Actinomycetota</taxon>
        <taxon>Actinomycetes</taxon>
        <taxon>Actinomycetales</taxon>
        <taxon>Actinomycetaceae</taxon>
        <taxon>Flaviflexus</taxon>
    </lineage>
</organism>
<comment type="caution">
    <text evidence="2">The sequence shown here is derived from an EMBL/GenBank/DDBJ whole genome shotgun (WGS) entry which is preliminary data.</text>
</comment>